<evidence type="ECO:0000256" key="7">
    <source>
        <dbReference type="ARBA" id="ARBA00023136"/>
    </source>
</evidence>
<keyword evidence="6 8" id="KW-0496">Mitochondrion</keyword>
<gene>
    <name evidence="11" type="primary">LOC102813999</name>
</gene>
<proteinExistence type="inferred from homology"/>
<accession>A0A9B0WZY7</accession>
<dbReference type="GO" id="GO:0005743">
    <property type="term" value="C:mitochondrial inner membrane"/>
    <property type="evidence" value="ECO:0007669"/>
    <property type="project" value="UniProtKB-UniRule"/>
</dbReference>
<keyword evidence="7" id="KW-0472">Membrane</keyword>
<evidence type="ECO:0000256" key="1">
    <source>
        <dbReference type="ARBA" id="ARBA00003429"/>
    </source>
</evidence>
<comment type="function">
    <text evidence="1">Core component of the MITRAC (mitochondrial translation regulation assembly intermediate of cytochrome c oxidase complex) complex, that regulates cytochrome c oxidase assembly. MITRAC complexes regulate both translation of mitochondrial encoded components and assembly of nuclear-encoded components imported in mitochondrion. Required for efficient translation of MT-CO1 and mitochondrial respiratory chain complex IV assembly.</text>
</comment>
<sequence>MKIHFRNYAKETHSQAATWRQCGSGDALDTKSGKAPMAQLIHPAREKLTPAQLQIVRQEQLAQWQKTLPQPWTRTRNIVTGLRIGAPVLATYSYTSYSVSQERFLHELEDEAKTAGAQTLVRASGP</sequence>
<comment type="subunit">
    <text evidence="8">Component of 250-400 kDa complexes called cytochrome oxidase assembly intermediates or COA complexes.</text>
</comment>
<dbReference type="Pfam" id="PF09813">
    <property type="entry name" value="Coa3_cc"/>
    <property type="match status" value="1"/>
</dbReference>
<evidence type="ECO:0000259" key="9">
    <source>
        <dbReference type="Pfam" id="PF09813"/>
    </source>
</evidence>
<dbReference type="GeneID" id="102813999"/>
<keyword evidence="8" id="KW-0999">Mitochondrion inner membrane</keyword>
<evidence type="ECO:0000256" key="4">
    <source>
        <dbReference type="ARBA" id="ARBA00022692"/>
    </source>
</evidence>
<dbReference type="OrthoDB" id="10018333at2759"/>
<dbReference type="InterPro" id="IPR018628">
    <property type="entry name" value="Coa3_CC"/>
</dbReference>
<keyword evidence="4" id="KW-0812">Transmembrane</keyword>
<keyword evidence="10" id="KW-1185">Reference proteome</keyword>
<dbReference type="RefSeq" id="XP_006874156.1">
    <property type="nucleotide sequence ID" value="XM_006874094.1"/>
</dbReference>
<comment type="function">
    <text evidence="8">Required for assembly of cytochrome c oxidase (complex IV).</text>
</comment>
<evidence type="ECO:0000313" key="10">
    <source>
        <dbReference type="Proteomes" id="UP000504623"/>
    </source>
</evidence>
<feature type="domain" description="Cytochrome c oxidase assembly factor 3 mitochondrial coiled-coil" evidence="9">
    <location>
        <begin position="73"/>
        <end position="111"/>
    </location>
</feature>
<dbReference type="PANTHER" id="PTHR15642">
    <property type="entry name" value="CYTOCHROME C OXIDASE ASSEMBLY FACTOR 3, MITOCHONDRIAL"/>
    <property type="match status" value="1"/>
</dbReference>
<dbReference type="PANTHER" id="PTHR15642:SF3">
    <property type="entry name" value="CYTOCHROME C OXIDASE ASSEMBLY FACTOR 3 HOMOLOG, MITOCHONDRIAL"/>
    <property type="match status" value="1"/>
</dbReference>
<dbReference type="AlphaFoldDB" id="A0A9B0WZY7"/>
<name>A0A9B0WZY7_CHRAS</name>
<dbReference type="GO" id="GO:0033617">
    <property type="term" value="P:mitochondrial respiratory chain complex IV assembly"/>
    <property type="evidence" value="ECO:0007669"/>
    <property type="project" value="UniProtKB-UniRule"/>
</dbReference>
<dbReference type="InterPro" id="IPR041752">
    <property type="entry name" value="Coa3"/>
</dbReference>
<comment type="subcellular location">
    <subcellularLocation>
        <location evidence="2">Mitochondrion membrane</location>
        <topology evidence="2">Single-pass membrane protein</topology>
    </subcellularLocation>
</comment>
<organism evidence="10 11">
    <name type="scientific">Chrysochloris asiatica</name>
    <name type="common">Cape golden mole</name>
    <dbReference type="NCBI Taxonomy" id="185453"/>
    <lineage>
        <taxon>Eukaryota</taxon>
        <taxon>Metazoa</taxon>
        <taxon>Chordata</taxon>
        <taxon>Craniata</taxon>
        <taxon>Vertebrata</taxon>
        <taxon>Euteleostomi</taxon>
        <taxon>Mammalia</taxon>
        <taxon>Eutheria</taxon>
        <taxon>Afrotheria</taxon>
        <taxon>Chrysochloridae</taxon>
        <taxon>Chrysochlorinae</taxon>
        <taxon>Chrysochloris</taxon>
    </lineage>
</organism>
<evidence type="ECO:0000313" key="11">
    <source>
        <dbReference type="RefSeq" id="XP_006874156.1"/>
    </source>
</evidence>
<evidence type="ECO:0000256" key="3">
    <source>
        <dbReference type="ARBA" id="ARBA00007035"/>
    </source>
</evidence>
<evidence type="ECO:0000256" key="5">
    <source>
        <dbReference type="ARBA" id="ARBA00022989"/>
    </source>
</evidence>
<dbReference type="Proteomes" id="UP000504623">
    <property type="component" value="Unplaced"/>
</dbReference>
<comment type="similarity">
    <text evidence="3 8">Belongs to the COA3 family.</text>
</comment>
<keyword evidence="5" id="KW-1133">Transmembrane helix</keyword>
<evidence type="ECO:0000256" key="8">
    <source>
        <dbReference type="RuleBase" id="RU367056"/>
    </source>
</evidence>
<evidence type="ECO:0000256" key="6">
    <source>
        <dbReference type="ARBA" id="ARBA00023128"/>
    </source>
</evidence>
<evidence type="ECO:0000256" key="2">
    <source>
        <dbReference type="ARBA" id="ARBA00004304"/>
    </source>
</evidence>
<reference evidence="11" key="1">
    <citation type="submission" date="2025-08" db="UniProtKB">
        <authorList>
            <consortium name="RefSeq"/>
        </authorList>
    </citation>
    <scope>IDENTIFICATION</scope>
    <source>
        <tissue evidence="11">Spleen</tissue>
    </source>
</reference>
<protein>
    <recommendedName>
        <fullName evidence="8">Cytochrome c oxidase assembly factor 3</fullName>
    </recommendedName>
</protein>